<dbReference type="Gene3D" id="1.10.530.10">
    <property type="match status" value="1"/>
</dbReference>
<dbReference type="AlphaFoldDB" id="C6HUV9"/>
<gene>
    <name evidence="3" type="ORF">UBAL3_74420026</name>
</gene>
<dbReference type="PANTHER" id="PTHR37423">
    <property type="entry name" value="SOLUBLE LYTIC MUREIN TRANSGLYCOSYLASE-RELATED"/>
    <property type="match status" value="1"/>
</dbReference>
<evidence type="ECO:0000313" key="3">
    <source>
        <dbReference type="EMBL" id="EES53570.1"/>
    </source>
</evidence>
<keyword evidence="4" id="KW-1185">Reference proteome</keyword>
<evidence type="ECO:0000256" key="1">
    <source>
        <dbReference type="ARBA" id="ARBA00007734"/>
    </source>
</evidence>
<dbReference type="Pfam" id="PF01464">
    <property type="entry name" value="SLT"/>
    <property type="match status" value="1"/>
</dbReference>
<dbReference type="PANTHER" id="PTHR37423:SF2">
    <property type="entry name" value="MEMBRANE-BOUND LYTIC MUREIN TRANSGLYCOSYLASE C"/>
    <property type="match status" value="1"/>
</dbReference>
<organism evidence="3 4">
    <name type="scientific">Leptospirillum ferrodiazotrophum</name>
    <dbReference type="NCBI Taxonomy" id="412449"/>
    <lineage>
        <taxon>Bacteria</taxon>
        <taxon>Pseudomonadati</taxon>
        <taxon>Nitrospirota</taxon>
        <taxon>Nitrospiria</taxon>
        <taxon>Nitrospirales</taxon>
        <taxon>Nitrospiraceae</taxon>
        <taxon>Leptospirillum</taxon>
    </lineage>
</organism>
<sequence length="207" mass="23717">MNWMIHHSVAWCLGAHLLSPTVPYAHTITQISCQNHINPVLVAGIIAQESRFNPGKRRYERGIHDTSIGLMQITTRTARWVGFHGPVRRLFNPRVNITYGTRYLALLLRKHPYGADAIAAYNAGRPRWRHGGYVNSRGSHNVEHYVLRVESWSRHYKIMAHREFETMVALAKKQHTSPLMNADGRLFAWLNWAPGTLYPNIGRGMTD</sequence>
<dbReference type="SUPFAM" id="SSF53955">
    <property type="entry name" value="Lysozyme-like"/>
    <property type="match status" value="1"/>
</dbReference>
<evidence type="ECO:0000313" key="4">
    <source>
        <dbReference type="Proteomes" id="UP000009374"/>
    </source>
</evidence>
<name>C6HUV9_9BACT</name>
<dbReference type="InterPro" id="IPR008258">
    <property type="entry name" value="Transglycosylase_SLT_dom_1"/>
</dbReference>
<dbReference type="InterPro" id="IPR023346">
    <property type="entry name" value="Lysozyme-like_dom_sf"/>
</dbReference>
<evidence type="ECO:0000259" key="2">
    <source>
        <dbReference type="Pfam" id="PF01464"/>
    </source>
</evidence>
<dbReference type="Proteomes" id="UP000009374">
    <property type="component" value="Unassembled WGS sequence"/>
</dbReference>
<accession>C6HUV9</accession>
<dbReference type="EMBL" id="GG693859">
    <property type="protein sequence ID" value="EES53570.1"/>
    <property type="molecule type" value="Genomic_DNA"/>
</dbReference>
<comment type="similarity">
    <text evidence="1">Belongs to the transglycosylase Slt family.</text>
</comment>
<proteinExistence type="inferred from homology"/>
<reference evidence="3 4" key="1">
    <citation type="journal article" date="2009" name="Appl. Environ. Microbiol.">
        <title>Community genomic and proteomic analyses of chemoautotrophic iron-oxidizing "Leptospirillum rubarum" (Group II) and "Leptospirillum ferrodiazotrophum" (Group III) bacteria in acid mine drainage biofilms.</title>
        <authorList>
            <person name="Goltsman D.S."/>
            <person name="Denef V.J."/>
            <person name="Singer S.W."/>
            <person name="VerBerkmoes N.C."/>
            <person name="Lefsrud M."/>
            <person name="Mueller R.S."/>
            <person name="Dick G.J."/>
            <person name="Sun C.L."/>
            <person name="Wheeler K.E."/>
            <person name="Zemla A."/>
            <person name="Baker B.J."/>
            <person name="Hauser L."/>
            <person name="Land M."/>
            <person name="Shah M.B."/>
            <person name="Thelen M.P."/>
            <person name="Hettich R.L."/>
            <person name="Banfield J.F."/>
        </authorList>
    </citation>
    <scope>NUCLEOTIDE SEQUENCE [LARGE SCALE GENOMIC DNA]</scope>
</reference>
<protein>
    <submittedName>
        <fullName evidence="3">Putative transglycosylase</fullName>
    </submittedName>
</protein>
<feature type="domain" description="Transglycosylase SLT" evidence="2">
    <location>
        <begin position="28"/>
        <end position="127"/>
    </location>
</feature>